<keyword evidence="2" id="KW-0812">Transmembrane</keyword>
<dbReference type="PANTHER" id="PTHR37848">
    <property type="entry name" value="EXPRESSED PROTEIN"/>
    <property type="match status" value="1"/>
</dbReference>
<evidence type="ECO:0000313" key="4">
    <source>
        <dbReference type="Proteomes" id="UP000322245"/>
    </source>
</evidence>
<feature type="region of interest" description="Disordered" evidence="1">
    <location>
        <begin position="272"/>
        <end position="294"/>
    </location>
</feature>
<feature type="compositionally biased region" description="Low complexity" evidence="1">
    <location>
        <begin position="27"/>
        <end position="45"/>
    </location>
</feature>
<proteinExistence type="predicted"/>
<evidence type="ECO:0000313" key="3">
    <source>
        <dbReference type="EMBL" id="TYJ55201.1"/>
    </source>
</evidence>
<name>A0A5D3AY81_9TREE</name>
<gene>
    <name evidence="3" type="ORF">B9479_004135</name>
</gene>
<evidence type="ECO:0000256" key="2">
    <source>
        <dbReference type="SAM" id="Phobius"/>
    </source>
</evidence>
<dbReference type="PANTHER" id="PTHR37848:SF1">
    <property type="entry name" value="SUN DOMAIN-CONTAINING PROTEIN"/>
    <property type="match status" value="1"/>
</dbReference>
<evidence type="ECO:0000256" key="1">
    <source>
        <dbReference type="SAM" id="MobiDB-lite"/>
    </source>
</evidence>
<organism evidence="3 4">
    <name type="scientific">Cryptococcus floricola</name>
    <dbReference type="NCBI Taxonomy" id="2591691"/>
    <lineage>
        <taxon>Eukaryota</taxon>
        <taxon>Fungi</taxon>
        <taxon>Dikarya</taxon>
        <taxon>Basidiomycota</taxon>
        <taxon>Agaricomycotina</taxon>
        <taxon>Tremellomycetes</taxon>
        <taxon>Tremellales</taxon>
        <taxon>Cryptococcaceae</taxon>
        <taxon>Cryptococcus</taxon>
    </lineage>
</organism>
<sequence length="527" mass="59666">MTQDSKDPLGPPPALEDDFDLPPSYDSSLATAAAPGASSSTAPSGDGHGAAPDHIRFLFTPPVNSEPLFSNEGRDATARQRFENILQMVKKGNRIETWDPILRNPNTLYDFMRYMTSVPPKVNVRCKGWHMETCERETIIDGRTVRRGEQTSVIDFDFTIDLTDIIDHSENSAQVHLSTALPWQPAHRGTNSRTYSAAFNPPSRHNHHDRSRENEQYISLAENEDANTTLPGRSLRHREEKQNVEWVIWRTGKGLPVWADRRDVPEYEEYLKNKGKGKGRGSGSVRLENDSEQPLLDEELSIEGASISPRQGQGQGHARANLKEWCKAYCADRGVLNEFSLQKDLCGWDLDGVQSAITGAIRSTGYSHPNLEVTLDVDDRVVIVHPNNFLSRILGNSFVYFLSWLFMIYPLIWLWKRWSSRGGAPWDVTVATYALKFYPPLPHTFPSETLPDAQSRLPSLYKLNPQLPKEPQLVQGPKGVHYLVGRKEGSWFREWEERIRMGVRTRFRGELVGGTVGEDQRVELDGY</sequence>
<reference evidence="3 4" key="1">
    <citation type="submission" date="2017-05" db="EMBL/GenBank/DDBJ databases">
        <title>The Genome Sequence of Tsuchiyaea wingfieldii DSM 27421.</title>
        <authorList>
            <person name="Cuomo C."/>
            <person name="Passer A."/>
            <person name="Billmyre B."/>
            <person name="Heitman J."/>
        </authorList>
    </citation>
    <scope>NUCLEOTIDE SEQUENCE [LARGE SCALE GENOMIC DNA]</scope>
    <source>
        <strain evidence="3 4">DSM 27421</strain>
    </source>
</reference>
<feature type="region of interest" description="Disordered" evidence="1">
    <location>
        <begin position="1"/>
        <end position="57"/>
    </location>
</feature>
<keyword evidence="2" id="KW-1133">Transmembrane helix</keyword>
<accession>A0A5D3AY81</accession>
<feature type="transmembrane region" description="Helical" evidence="2">
    <location>
        <begin position="397"/>
        <end position="415"/>
    </location>
</feature>
<keyword evidence="4" id="KW-1185">Reference proteome</keyword>
<dbReference type="Proteomes" id="UP000322245">
    <property type="component" value="Unassembled WGS sequence"/>
</dbReference>
<keyword evidence="2" id="KW-0472">Membrane</keyword>
<comment type="caution">
    <text evidence="3">The sequence shown here is derived from an EMBL/GenBank/DDBJ whole genome shotgun (WGS) entry which is preliminary data.</text>
</comment>
<protein>
    <submittedName>
        <fullName evidence="3">Uncharacterized protein</fullName>
    </submittedName>
</protein>
<dbReference type="EMBL" id="NIDF01000044">
    <property type="protein sequence ID" value="TYJ55201.1"/>
    <property type="molecule type" value="Genomic_DNA"/>
</dbReference>
<dbReference type="AlphaFoldDB" id="A0A5D3AY81"/>